<gene>
    <name evidence="10" type="ORF">M0811_01833</name>
</gene>
<proteinExistence type="inferred from homology"/>
<feature type="compositionally biased region" description="Basic residues" evidence="8">
    <location>
        <begin position="1"/>
        <end position="16"/>
    </location>
</feature>
<dbReference type="Pfam" id="PF01176">
    <property type="entry name" value="eIF-1a"/>
    <property type="match status" value="1"/>
</dbReference>
<feature type="region of interest" description="Disordered" evidence="8">
    <location>
        <begin position="1"/>
        <end position="25"/>
    </location>
</feature>
<comment type="function">
    <text evidence="7">Seems to be required for maximal rate of protein biosynthesis. Enhances ribosome dissociation into subunits and stabilizes the binding of the initiator Met-tRNA(I) to 40 S ribosomal subunits.</text>
</comment>
<dbReference type="CDD" id="cd05793">
    <property type="entry name" value="S1_IF1A"/>
    <property type="match status" value="1"/>
</dbReference>
<name>A0A9Q0LDH1_ANAIG</name>
<dbReference type="GO" id="GO:0003743">
    <property type="term" value="F:translation initiation factor activity"/>
    <property type="evidence" value="ECO:0007669"/>
    <property type="project" value="UniProtKB-UniRule"/>
</dbReference>
<evidence type="ECO:0000256" key="8">
    <source>
        <dbReference type="SAM" id="MobiDB-lite"/>
    </source>
</evidence>
<dbReference type="PROSITE" id="PS01262">
    <property type="entry name" value="IF1A"/>
    <property type="match status" value="1"/>
</dbReference>
<dbReference type="HAMAP" id="MF_00216">
    <property type="entry name" value="aIF_1A"/>
    <property type="match status" value="1"/>
</dbReference>
<protein>
    <recommendedName>
        <fullName evidence="4">Eukaryotic translation initiation factor 4C</fullName>
    </recommendedName>
</protein>
<dbReference type="InterPro" id="IPR001253">
    <property type="entry name" value="TIF_eIF-1A"/>
</dbReference>
<dbReference type="PANTHER" id="PTHR21668">
    <property type="entry name" value="EIF-1A"/>
    <property type="match status" value="1"/>
</dbReference>
<dbReference type="OrthoDB" id="274995at2759"/>
<evidence type="ECO:0000313" key="10">
    <source>
        <dbReference type="EMBL" id="KAJ5070852.1"/>
    </source>
</evidence>
<dbReference type="NCBIfam" id="TIGR00523">
    <property type="entry name" value="eIF-1A"/>
    <property type="match status" value="1"/>
</dbReference>
<evidence type="ECO:0000313" key="11">
    <source>
        <dbReference type="Proteomes" id="UP001149090"/>
    </source>
</evidence>
<dbReference type="PROSITE" id="PS50832">
    <property type="entry name" value="S1_IF1_TYPE"/>
    <property type="match status" value="1"/>
</dbReference>
<feature type="compositionally biased region" description="Acidic residues" evidence="8">
    <location>
        <begin position="111"/>
        <end position="120"/>
    </location>
</feature>
<evidence type="ECO:0000256" key="6">
    <source>
        <dbReference type="RuleBase" id="RU004364"/>
    </source>
</evidence>
<feature type="domain" description="S1-like" evidence="9">
    <location>
        <begin position="22"/>
        <end position="96"/>
    </location>
</feature>
<dbReference type="SMART" id="SM00652">
    <property type="entry name" value="eIF1a"/>
    <property type="match status" value="1"/>
</dbReference>
<dbReference type="InterPro" id="IPR006196">
    <property type="entry name" value="RNA-binding_domain_S1_IF1"/>
</dbReference>
<dbReference type="InterPro" id="IPR012340">
    <property type="entry name" value="NA-bd_OB-fold"/>
</dbReference>
<evidence type="ECO:0000259" key="9">
    <source>
        <dbReference type="PROSITE" id="PS50832"/>
    </source>
</evidence>
<organism evidence="10 11">
    <name type="scientific">Anaeramoeba ignava</name>
    <name type="common">Anaerobic marine amoeba</name>
    <dbReference type="NCBI Taxonomy" id="1746090"/>
    <lineage>
        <taxon>Eukaryota</taxon>
        <taxon>Metamonada</taxon>
        <taxon>Anaeramoebidae</taxon>
        <taxon>Anaeramoeba</taxon>
    </lineage>
</organism>
<evidence type="ECO:0000256" key="5">
    <source>
        <dbReference type="PROSITE-ProRule" id="PRU00181"/>
    </source>
</evidence>
<dbReference type="SUPFAM" id="SSF50249">
    <property type="entry name" value="Nucleic acid-binding proteins"/>
    <property type="match status" value="1"/>
</dbReference>
<evidence type="ECO:0000256" key="1">
    <source>
        <dbReference type="ARBA" id="ARBA00007392"/>
    </source>
</evidence>
<dbReference type="InterPro" id="IPR018104">
    <property type="entry name" value="TIF_eIF-1A_CS"/>
</dbReference>
<comment type="caution">
    <text evidence="10">The sequence shown here is derived from an EMBL/GenBank/DDBJ whole genome shotgun (WGS) entry which is preliminary data.</text>
</comment>
<evidence type="ECO:0000256" key="7">
    <source>
        <dbReference type="RuleBase" id="RU004365"/>
    </source>
</evidence>
<accession>A0A9Q0LDH1</accession>
<dbReference type="EMBL" id="JAPDFW010000092">
    <property type="protein sequence ID" value="KAJ5070852.1"/>
    <property type="molecule type" value="Genomic_DNA"/>
</dbReference>
<keyword evidence="11" id="KW-1185">Reference proteome</keyword>
<reference evidence="10" key="1">
    <citation type="submission" date="2022-10" db="EMBL/GenBank/DDBJ databases">
        <title>Novel sulphate-reducing endosymbionts in the free-living metamonad Anaeramoeba.</title>
        <authorList>
            <person name="Jerlstrom-Hultqvist J."/>
            <person name="Cepicka I."/>
            <person name="Gallot-Lavallee L."/>
            <person name="Salas-Leiva D."/>
            <person name="Curtis B.A."/>
            <person name="Zahonova K."/>
            <person name="Pipaliya S."/>
            <person name="Dacks J."/>
            <person name="Roger A.J."/>
        </authorList>
    </citation>
    <scope>NUCLEOTIDE SEQUENCE</scope>
    <source>
        <strain evidence="10">BMAN</strain>
    </source>
</reference>
<dbReference type="OMA" id="KMEDQEY"/>
<evidence type="ECO:0000256" key="3">
    <source>
        <dbReference type="ARBA" id="ARBA00022917"/>
    </source>
</evidence>
<dbReference type="Proteomes" id="UP001149090">
    <property type="component" value="Unassembled WGS sequence"/>
</dbReference>
<feature type="region of interest" description="Disordered" evidence="8">
    <location>
        <begin position="108"/>
        <end position="148"/>
    </location>
</feature>
<comment type="similarity">
    <text evidence="1 6">Belongs to the eIF-1A family.</text>
</comment>
<dbReference type="AlphaFoldDB" id="A0A9Q0LDH1"/>
<evidence type="ECO:0000256" key="4">
    <source>
        <dbReference type="ARBA" id="ARBA00032507"/>
    </source>
</evidence>
<dbReference type="Gene3D" id="2.40.50.140">
    <property type="entry name" value="Nucleic acid-binding proteins"/>
    <property type="match status" value="1"/>
</dbReference>
<sequence>MPKNKGKGGKGRKRGKNTAWETKRPLLEKEEGQEYAFVEKILGNGRLEAYCYDGKRRLCHIRGAIRKRVWINQGDHILVTLRDFQDDKADVIHRYTTEEVRELKKMGCLPDPEEKDEDTDEKITFSRNLPSKNEVEKEKETEIDFDNI</sequence>
<keyword evidence="3 5" id="KW-0648">Protein biosynthesis</keyword>
<keyword evidence="2 5" id="KW-0396">Initiation factor</keyword>
<evidence type="ECO:0000256" key="2">
    <source>
        <dbReference type="ARBA" id="ARBA00022540"/>
    </source>
</evidence>
<feature type="compositionally biased region" description="Basic and acidic residues" evidence="8">
    <location>
        <begin position="133"/>
        <end position="142"/>
    </location>
</feature>
<dbReference type="GO" id="GO:0003723">
    <property type="term" value="F:RNA binding"/>
    <property type="evidence" value="ECO:0007669"/>
    <property type="project" value="InterPro"/>
</dbReference>